<feature type="compositionally biased region" description="Basic and acidic residues" evidence="1">
    <location>
        <begin position="13"/>
        <end position="29"/>
    </location>
</feature>
<proteinExistence type="predicted"/>
<dbReference type="Proteomes" id="UP000007752">
    <property type="component" value="Chromosome 7"/>
</dbReference>
<reference evidence="2" key="2">
    <citation type="submission" date="2008-12" db="EMBL/GenBank/DDBJ databases">
        <title>Improved gene annotation of the rice (Oryza sativa) genomes.</title>
        <authorList>
            <person name="Wang J."/>
            <person name="Li R."/>
            <person name="Fan W."/>
            <person name="Huang Q."/>
            <person name="Zhang J."/>
            <person name="Zhou Y."/>
            <person name="Hu Y."/>
            <person name="Zi S."/>
            <person name="Li J."/>
            <person name="Ni P."/>
            <person name="Zheng H."/>
            <person name="Zhang Y."/>
            <person name="Zhao M."/>
            <person name="Hao Q."/>
            <person name="McDermott J."/>
            <person name="Samudrala R."/>
            <person name="Kristiansen K."/>
            <person name="Wong G.K.-S."/>
        </authorList>
    </citation>
    <scope>NUCLEOTIDE SEQUENCE</scope>
</reference>
<reference evidence="2" key="1">
    <citation type="journal article" date="2005" name="PLoS Biol.">
        <title>The genomes of Oryza sativa: a history of duplications.</title>
        <authorList>
            <person name="Yu J."/>
            <person name="Wang J."/>
            <person name="Lin W."/>
            <person name="Li S."/>
            <person name="Li H."/>
            <person name="Zhou J."/>
            <person name="Ni P."/>
            <person name="Dong W."/>
            <person name="Hu S."/>
            <person name="Zeng C."/>
            <person name="Zhang J."/>
            <person name="Zhang Y."/>
            <person name="Li R."/>
            <person name="Xu Z."/>
            <person name="Li S."/>
            <person name="Li X."/>
            <person name="Zheng H."/>
            <person name="Cong L."/>
            <person name="Lin L."/>
            <person name="Yin J."/>
            <person name="Geng J."/>
            <person name="Li G."/>
            <person name="Shi J."/>
            <person name="Liu J."/>
            <person name="Lv H."/>
            <person name="Li J."/>
            <person name="Wang J."/>
            <person name="Deng Y."/>
            <person name="Ran L."/>
            <person name="Shi X."/>
            <person name="Wang X."/>
            <person name="Wu Q."/>
            <person name="Li C."/>
            <person name="Ren X."/>
            <person name="Wang J."/>
            <person name="Wang X."/>
            <person name="Li D."/>
            <person name="Liu D."/>
            <person name="Zhang X."/>
            <person name="Ji Z."/>
            <person name="Zhao W."/>
            <person name="Sun Y."/>
            <person name="Zhang Z."/>
            <person name="Bao J."/>
            <person name="Han Y."/>
            <person name="Dong L."/>
            <person name="Ji J."/>
            <person name="Chen P."/>
            <person name="Wu S."/>
            <person name="Liu J."/>
            <person name="Xiao Y."/>
            <person name="Bu D."/>
            <person name="Tan J."/>
            <person name="Yang L."/>
            <person name="Ye C."/>
            <person name="Zhang J."/>
            <person name="Xu J."/>
            <person name="Zhou Y."/>
            <person name="Yu Y."/>
            <person name="Zhang B."/>
            <person name="Zhuang S."/>
            <person name="Wei H."/>
            <person name="Liu B."/>
            <person name="Lei M."/>
            <person name="Yu H."/>
            <person name="Li Y."/>
            <person name="Xu H."/>
            <person name="Wei S."/>
            <person name="He X."/>
            <person name="Fang L."/>
            <person name="Zhang Z."/>
            <person name="Zhang Y."/>
            <person name="Huang X."/>
            <person name="Su Z."/>
            <person name="Tong W."/>
            <person name="Li J."/>
            <person name="Tong Z."/>
            <person name="Li S."/>
            <person name="Ye J."/>
            <person name="Wang L."/>
            <person name="Fang L."/>
            <person name="Lei T."/>
            <person name="Chen C."/>
            <person name="Chen H."/>
            <person name="Xu Z."/>
            <person name="Li H."/>
            <person name="Huang H."/>
            <person name="Zhang F."/>
            <person name="Xu H."/>
            <person name="Li N."/>
            <person name="Zhao C."/>
            <person name="Li S."/>
            <person name="Dong L."/>
            <person name="Huang Y."/>
            <person name="Li L."/>
            <person name="Xi Y."/>
            <person name="Qi Q."/>
            <person name="Li W."/>
            <person name="Zhang B."/>
            <person name="Hu W."/>
            <person name="Zhang Y."/>
            <person name="Tian X."/>
            <person name="Jiao Y."/>
            <person name="Liang X."/>
            <person name="Jin J."/>
            <person name="Gao L."/>
            <person name="Zheng W."/>
            <person name="Hao B."/>
            <person name="Liu S."/>
            <person name="Wang W."/>
            <person name="Yuan L."/>
            <person name="Cao M."/>
            <person name="McDermott J."/>
            <person name="Samudrala R."/>
            <person name="Wang J."/>
            <person name="Wong G.K."/>
            <person name="Yang H."/>
        </authorList>
    </citation>
    <scope>NUCLEOTIDE SEQUENCE [LARGE SCALE GENOMIC DNA]</scope>
</reference>
<feature type="region of interest" description="Disordered" evidence="1">
    <location>
        <begin position="1"/>
        <end position="46"/>
    </location>
</feature>
<evidence type="ECO:0000313" key="2">
    <source>
        <dbReference type="EMBL" id="EAZ39668.1"/>
    </source>
</evidence>
<name>A3BJC9_ORYSJ</name>
<dbReference type="EMBL" id="CM000144">
    <property type="protein sequence ID" value="EAZ39668.1"/>
    <property type="molecule type" value="Genomic_DNA"/>
</dbReference>
<protein>
    <submittedName>
        <fullName evidence="2">Uncharacterized protein</fullName>
    </submittedName>
</protein>
<dbReference type="AlphaFoldDB" id="A3BJC9"/>
<gene>
    <name evidence="2" type="ORF">OsJ_24098</name>
</gene>
<evidence type="ECO:0000256" key="1">
    <source>
        <dbReference type="SAM" id="MobiDB-lite"/>
    </source>
</evidence>
<organism evidence="2">
    <name type="scientific">Oryza sativa subsp. japonica</name>
    <name type="common">Rice</name>
    <dbReference type="NCBI Taxonomy" id="39947"/>
    <lineage>
        <taxon>Eukaryota</taxon>
        <taxon>Viridiplantae</taxon>
        <taxon>Streptophyta</taxon>
        <taxon>Embryophyta</taxon>
        <taxon>Tracheophyta</taxon>
        <taxon>Spermatophyta</taxon>
        <taxon>Magnoliopsida</taxon>
        <taxon>Liliopsida</taxon>
        <taxon>Poales</taxon>
        <taxon>Poaceae</taxon>
        <taxon>BOP clade</taxon>
        <taxon>Oryzoideae</taxon>
        <taxon>Oryzeae</taxon>
        <taxon>Oryzinae</taxon>
        <taxon>Oryza</taxon>
        <taxon>Oryza sativa</taxon>
    </lineage>
</organism>
<sequence length="103" mass="11242">MAVDEMVGGSADHWLHEKTTVGGRLHREVAQNSGSKGRDRTPGLTMTNCTRFNANENFWGGGGEDFGMGIGDLGVAWVRKWGMGRESFRAKRADGWPDGNEMA</sequence>
<accession>A3BJC9</accession>